<reference evidence="7 8" key="1">
    <citation type="journal article" date="2019" name="Sci. Rep.">
        <title>Comparative genomics of chytrid fungi reveal insights into the obligate biotrophic and pathogenic lifestyle of Synchytrium endobioticum.</title>
        <authorList>
            <person name="van de Vossenberg B.T.L.H."/>
            <person name="Warris S."/>
            <person name="Nguyen H.D.T."/>
            <person name="van Gent-Pelzer M.P.E."/>
            <person name="Joly D.L."/>
            <person name="van de Geest H.C."/>
            <person name="Bonants P.J.M."/>
            <person name="Smith D.S."/>
            <person name="Levesque C.A."/>
            <person name="van der Lee T.A.J."/>
        </authorList>
    </citation>
    <scope>NUCLEOTIDE SEQUENCE [LARGE SCALE GENOMIC DNA]</scope>
    <source>
        <strain evidence="7 8">JEL517</strain>
    </source>
</reference>
<evidence type="ECO:0000256" key="3">
    <source>
        <dbReference type="ARBA" id="ARBA00023002"/>
    </source>
</evidence>
<dbReference type="InterPro" id="IPR029760">
    <property type="entry name" value="GPX_CS"/>
</dbReference>
<proteinExistence type="inferred from homology"/>
<comment type="caution">
    <text evidence="7">The sequence shown here is derived from an EMBL/GenBank/DDBJ whole genome shotgun (WGS) entry which is preliminary data.</text>
</comment>
<dbReference type="OrthoDB" id="446890at2759"/>
<evidence type="ECO:0000259" key="6">
    <source>
        <dbReference type="PROSITE" id="PS51352"/>
    </source>
</evidence>
<dbReference type="PROSITE" id="PS00460">
    <property type="entry name" value="GLUTATHIONE_PEROXID_1"/>
    <property type="match status" value="1"/>
</dbReference>
<dbReference type="Proteomes" id="UP000319731">
    <property type="component" value="Unassembled WGS sequence"/>
</dbReference>
<dbReference type="PROSITE" id="PS00763">
    <property type="entry name" value="GLUTATHIONE_PEROXID_2"/>
    <property type="match status" value="1"/>
</dbReference>
<dbReference type="PROSITE" id="PS51355">
    <property type="entry name" value="GLUTATHIONE_PEROXID_3"/>
    <property type="match status" value="1"/>
</dbReference>
<accession>A0A507C1T8</accession>
<dbReference type="GO" id="GO:0034599">
    <property type="term" value="P:cellular response to oxidative stress"/>
    <property type="evidence" value="ECO:0007669"/>
    <property type="project" value="TreeGrafter"/>
</dbReference>
<evidence type="ECO:0000313" key="8">
    <source>
        <dbReference type="Proteomes" id="UP000319731"/>
    </source>
</evidence>
<evidence type="ECO:0000313" key="7">
    <source>
        <dbReference type="EMBL" id="TPX35087.1"/>
    </source>
</evidence>
<dbReference type="InterPro" id="IPR029759">
    <property type="entry name" value="GPX_AS"/>
</dbReference>
<protein>
    <recommendedName>
        <fullName evidence="5">Glutathione peroxidase</fullName>
    </recommendedName>
</protein>
<dbReference type="EMBL" id="QEAO01000010">
    <property type="protein sequence ID" value="TPX35087.1"/>
    <property type="molecule type" value="Genomic_DNA"/>
</dbReference>
<dbReference type="PRINTS" id="PR01011">
    <property type="entry name" value="GLUTPROXDASE"/>
</dbReference>
<name>A0A507C1T8_9FUNG</name>
<sequence length="247" mass="27359">MEESKAVPTGMFKGLTREFIRFLAMFGEYEAGKSVVLLSSKTVLNSQEILCSSTIVAILMIGSAAIFRKQLSSIFVNQQPLRALSSAMTAASFYDLQATTLTGKPFLFAELKGKVVLVVNTASACGFTHQYAGLEKMYQALKDKGLVVIGFPCNQFGSQESGTEEEIGHFCQKNYGVTFPIMSKIDVNGDNTHPVYQWLKARKSQFGLERIKWNFEKFLVDKNGEVVQRYSSVATPAEIEKTVEAML</sequence>
<dbReference type="Gene3D" id="3.40.30.10">
    <property type="entry name" value="Glutaredoxin"/>
    <property type="match status" value="1"/>
</dbReference>
<feature type="domain" description="Thioredoxin" evidence="6">
    <location>
        <begin position="87"/>
        <end position="247"/>
    </location>
</feature>
<dbReference type="GO" id="GO:0140824">
    <property type="term" value="F:thioredoxin-dependent peroxiredoxin activity"/>
    <property type="evidence" value="ECO:0007669"/>
    <property type="project" value="UniProtKB-EC"/>
</dbReference>
<evidence type="ECO:0000256" key="5">
    <source>
        <dbReference type="RuleBase" id="RU000499"/>
    </source>
</evidence>
<comment type="catalytic activity">
    <reaction evidence="4">
        <text>a hydroperoxide + [thioredoxin]-dithiol = an alcohol + [thioredoxin]-disulfide + H2O</text>
        <dbReference type="Rhea" id="RHEA:62620"/>
        <dbReference type="Rhea" id="RHEA-COMP:10698"/>
        <dbReference type="Rhea" id="RHEA-COMP:10700"/>
        <dbReference type="ChEBI" id="CHEBI:15377"/>
        <dbReference type="ChEBI" id="CHEBI:29950"/>
        <dbReference type="ChEBI" id="CHEBI:30879"/>
        <dbReference type="ChEBI" id="CHEBI:35924"/>
        <dbReference type="ChEBI" id="CHEBI:50058"/>
        <dbReference type="EC" id="1.11.1.24"/>
    </reaction>
</comment>
<evidence type="ECO:0000256" key="2">
    <source>
        <dbReference type="ARBA" id="ARBA00022559"/>
    </source>
</evidence>
<dbReference type="AlphaFoldDB" id="A0A507C1T8"/>
<dbReference type="CDD" id="cd00340">
    <property type="entry name" value="GSH_Peroxidase"/>
    <property type="match status" value="1"/>
</dbReference>
<comment type="similarity">
    <text evidence="1 5">Belongs to the glutathione peroxidase family.</text>
</comment>
<dbReference type="GeneID" id="42003728"/>
<keyword evidence="3 5" id="KW-0560">Oxidoreductase</keyword>
<dbReference type="PROSITE" id="PS51352">
    <property type="entry name" value="THIOREDOXIN_2"/>
    <property type="match status" value="1"/>
</dbReference>
<keyword evidence="8" id="KW-1185">Reference proteome</keyword>
<dbReference type="InterPro" id="IPR013766">
    <property type="entry name" value="Thioredoxin_domain"/>
</dbReference>
<dbReference type="SUPFAM" id="SSF52833">
    <property type="entry name" value="Thioredoxin-like"/>
    <property type="match status" value="1"/>
</dbReference>
<evidence type="ECO:0000256" key="4">
    <source>
        <dbReference type="ARBA" id="ARBA00049091"/>
    </source>
</evidence>
<gene>
    <name evidence="7" type="ORF">SmJEL517_g02503</name>
</gene>
<dbReference type="STRING" id="1806994.A0A507C1T8"/>
<dbReference type="Pfam" id="PF00255">
    <property type="entry name" value="GSHPx"/>
    <property type="match status" value="1"/>
</dbReference>
<evidence type="ECO:0000256" key="1">
    <source>
        <dbReference type="ARBA" id="ARBA00006926"/>
    </source>
</evidence>
<dbReference type="PANTHER" id="PTHR11592:SF78">
    <property type="entry name" value="GLUTATHIONE PEROXIDASE"/>
    <property type="match status" value="1"/>
</dbReference>
<dbReference type="FunFam" id="3.40.30.10:FF:000010">
    <property type="entry name" value="Glutathione peroxidase"/>
    <property type="match status" value="1"/>
</dbReference>
<dbReference type="InterPro" id="IPR036249">
    <property type="entry name" value="Thioredoxin-like_sf"/>
</dbReference>
<dbReference type="PANTHER" id="PTHR11592">
    <property type="entry name" value="GLUTATHIONE PEROXIDASE"/>
    <property type="match status" value="1"/>
</dbReference>
<keyword evidence="2 5" id="KW-0575">Peroxidase</keyword>
<dbReference type="InterPro" id="IPR000889">
    <property type="entry name" value="Glutathione_peroxidase"/>
</dbReference>
<organism evidence="7 8">
    <name type="scientific">Synchytrium microbalum</name>
    <dbReference type="NCBI Taxonomy" id="1806994"/>
    <lineage>
        <taxon>Eukaryota</taxon>
        <taxon>Fungi</taxon>
        <taxon>Fungi incertae sedis</taxon>
        <taxon>Chytridiomycota</taxon>
        <taxon>Chytridiomycota incertae sedis</taxon>
        <taxon>Chytridiomycetes</taxon>
        <taxon>Synchytriales</taxon>
        <taxon>Synchytriaceae</taxon>
        <taxon>Synchytrium</taxon>
    </lineage>
</organism>
<dbReference type="RefSeq" id="XP_031025672.1">
    <property type="nucleotide sequence ID" value="XM_031168431.1"/>
</dbReference>